<dbReference type="HOGENOM" id="CLU_2426707_0_0_1"/>
<protein>
    <submittedName>
        <fullName evidence="1">Uncharacterized protein</fullName>
    </submittedName>
</protein>
<gene>
    <name evidence="1" type="ORF">BOTBODRAFT_216031</name>
</gene>
<keyword evidence="2" id="KW-1185">Reference proteome</keyword>
<dbReference type="AlphaFoldDB" id="A0A067N226"/>
<sequence>MTPAYVSRRSRSPGQALLHVRWTSSSAARVRGLPADGRSASAVHRHQASALDRTARVFCRGPPLLSFVLAAVAQRASINTTSGAGAHCAVQ</sequence>
<evidence type="ECO:0000313" key="2">
    <source>
        <dbReference type="Proteomes" id="UP000027195"/>
    </source>
</evidence>
<evidence type="ECO:0000313" key="1">
    <source>
        <dbReference type="EMBL" id="KDQ21884.1"/>
    </source>
</evidence>
<proteinExistence type="predicted"/>
<dbReference type="Proteomes" id="UP000027195">
    <property type="component" value="Unassembled WGS sequence"/>
</dbReference>
<dbReference type="InParanoid" id="A0A067N226"/>
<organism evidence="1 2">
    <name type="scientific">Botryobasidium botryosum (strain FD-172 SS1)</name>
    <dbReference type="NCBI Taxonomy" id="930990"/>
    <lineage>
        <taxon>Eukaryota</taxon>
        <taxon>Fungi</taxon>
        <taxon>Dikarya</taxon>
        <taxon>Basidiomycota</taxon>
        <taxon>Agaricomycotina</taxon>
        <taxon>Agaricomycetes</taxon>
        <taxon>Cantharellales</taxon>
        <taxon>Botryobasidiaceae</taxon>
        <taxon>Botryobasidium</taxon>
    </lineage>
</organism>
<dbReference type="EMBL" id="KL198016">
    <property type="protein sequence ID" value="KDQ21884.1"/>
    <property type="molecule type" value="Genomic_DNA"/>
</dbReference>
<name>A0A067N226_BOTB1</name>
<reference evidence="2" key="1">
    <citation type="journal article" date="2014" name="Proc. Natl. Acad. Sci. U.S.A.">
        <title>Extensive sampling of basidiomycete genomes demonstrates inadequacy of the white-rot/brown-rot paradigm for wood decay fungi.</title>
        <authorList>
            <person name="Riley R."/>
            <person name="Salamov A.A."/>
            <person name="Brown D.W."/>
            <person name="Nagy L.G."/>
            <person name="Floudas D."/>
            <person name="Held B.W."/>
            <person name="Levasseur A."/>
            <person name="Lombard V."/>
            <person name="Morin E."/>
            <person name="Otillar R."/>
            <person name="Lindquist E.A."/>
            <person name="Sun H."/>
            <person name="LaButti K.M."/>
            <person name="Schmutz J."/>
            <person name="Jabbour D."/>
            <person name="Luo H."/>
            <person name="Baker S.E."/>
            <person name="Pisabarro A.G."/>
            <person name="Walton J.D."/>
            <person name="Blanchette R.A."/>
            <person name="Henrissat B."/>
            <person name="Martin F."/>
            <person name="Cullen D."/>
            <person name="Hibbett D.S."/>
            <person name="Grigoriev I.V."/>
        </authorList>
    </citation>
    <scope>NUCLEOTIDE SEQUENCE [LARGE SCALE GENOMIC DNA]</scope>
    <source>
        <strain evidence="2">FD-172 SS1</strain>
    </source>
</reference>
<accession>A0A067N226</accession>